<feature type="region of interest" description="Disordered" evidence="1">
    <location>
        <begin position="531"/>
        <end position="800"/>
    </location>
</feature>
<dbReference type="OrthoDB" id="3358646at2759"/>
<feature type="compositionally biased region" description="Polar residues" evidence="1">
    <location>
        <begin position="134"/>
        <end position="144"/>
    </location>
</feature>
<dbReference type="GeneID" id="9378503"/>
<dbReference type="KEGG" id="cci:CC1G_14709"/>
<dbReference type="STRING" id="240176.D6RMT4"/>
<evidence type="ECO:0000313" key="3">
    <source>
        <dbReference type="Proteomes" id="UP000001861"/>
    </source>
</evidence>
<feature type="compositionally biased region" description="Basic and acidic residues" evidence="1">
    <location>
        <begin position="687"/>
        <end position="701"/>
    </location>
</feature>
<feature type="compositionally biased region" description="Basic and acidic residues" evidence="1">
    <location>
        <begin position="818"/>
        <end position="836"/>
    </location>
</feature>
<feature type="compositionally biased region" description="Basic and acidic residues" evidence="1">
    <location>
        <begin position="579"/>
        <end position="588"/>
    </location>
</feature>
<reference evidence="2 3" key="1">
    <citation type="journal article" date="2010" name="Proc. Natl. Acad. Sci. U.S.A.">
        <title>Insights into evolution of multicellular fungi from the assembled chromosomes of the mushroom Coprinopsis cinerea (Coprinus cinereus).</title>
        <authorList>
            <person name="Stajich J.E."/>
            <person name="Wilke S.K."/>
            <person name="Ahren D."/>
            <person name="Au C.H."/>
            <person name="Birren B.W."/>
            <person name="Borodovsky M."/>
            <person name="Burns C."/>
            <person name="Canback B."/>
            <person name="Casselton L.A."/>
            <person name="Cheng C.K."/>
            <person name="Deng J."/>
            <person name="Dietrich F.S."/>
            <person name="Fargo D.C."/>
            <person name="Farman M.L."/>
            <person name="Gathman A.C."/>
            <person name="Goldberg J."/>
            <person name="Guigo R."/>
            <person name="Hoegger P.J."/>
            <person name="Hooker J.B."/>
            <person name="Huggins A."/>
            <person name="James T.Y."/>
            <person name="Kamada T."/>
            <person name="Kilaru S."/>
            <person name="Kodira C."/>
            <person name="Kues U."/>
            <person name="Kupfer D."/>
            <person name="Kwan H.S."/>
            <person name="Lomsadze A."/>
            <person name="Li W."/>
            <person name="Lilly W.W."/>
            <person name="Ma L.J."/>
            <person name="Mackey A.J."/>
            <person name="Manning G."/>
            <person name="Martin F."/>
            <person name="Muraguchi H."/>
            <person name="Natvig D.O."/>
            <person name="Palmerini H."/>
            <person name="Ramesh M.A."/>
            <person name="Rehmeyer C.J."/>
            <person name="Roe B.A."/>
            <person name="Shenoy N."/>
            <person name="Stanke M."/>
            <person name="Ter-Hovhannisyan V."/>
            <person name="Tunlid A."/>
            <person name="Velagapudi R."/>
            <person name="Vision T.J."/>
            <person name="Zeng Q."/>
            <person name="Zolan M.E."/>
            <person name="Pukkila P.J."/>
        </authorList>
    </citation>
    <scope>NUCLEOTIDE SEQUENCE [LARGE SCALE GENOMIC DNA]</scope>
    <source>
        <strain evidence="3">Okayama-7 / 130 / ATCC MYA-4618 / FGSC 9003</strain>
    </source>
</reference>
<dbReference type="PANTHER" id="PTHR38696:SF1">
    <property type="entry name" value="MEDIATOR OF RNA POLYMERASE II TRANSCRIPTION SUBUNIT 13"/>
    <property type="match status" value="1"/>
</dbReference>
<feature type="compositionally biased region" description="Basic and acidic residues" evidence="1">
    <location>
        <begin position="291"/>
        <end position="302"/>
    </location>
</feature>
<feature type="compositionally biased region" description="Low complexity" evidence="1">
    <location>
        <begin position="438"/>
        <end position="452"/>
    </location>
</feature>
<dbReference type="AlphaFoldDB" id="D6RMT4"/>
<dbReference type="RefSeq" id="XP_002911280.1">
    <property type="nucleotide sequence ID" value="XM_002911234.1"/>
</dbReference>
<dbReference type="eggNOG" id="ENOG502SI2Z">
    <property type="taxonomic scope" value="Eukaryota"/>
</dbReference>
<feature type="region of interest" description="Disordered" evidence="1">
    <location>
        <begin position="422"/>
        <end position="502"/>
    </location>
</feature>
<comment type="caution">
    <text evidence="2">The sequence shown here is derived from an EMBL/GenBank/DDBJ whole genome shotgun (WGS) entry which is preliminary data.</text>
</comment>
<dbReference type="HOGENOM" id="CLU_015890_0_0_1"/>
<name>D6RMT4_COPC7</name>
<evidence type="ECO:0000313" key="2">
    <source>
        <dbReference type="EMBL" id="EFI27786.1"/>
    </source>
</evidence>
<feature type="region of interest" description="Disordered" evidence="1">
    <location>
        <begin position="134"/>
        <end position="153"/>
    </location>
</feature>
<dbReference type="InParanoid" id="D6RMT4"/>
<feature type="compositionally biased region" description="Low complexity" evidence="1">
    <location>
        <begin position="675"/>
        <end position="684"/>
    </location>
</feature>
<feature type="compositionally biased region" description="Polar residues" evidence="1">
    <location>
        <begin position="563"/>
        <end position="575"/>
    </location>
</feature>
<evidence type="ECO:0000256" key="1">
    <source>
        <dbReference type="SAM" id="MobiDB-lite"/>
    </source>
</evidence>
<dbReference type="PANTHER" id="PTHR38696">
    <property type="entry name" value="MEDIATOR OF RNA POLYMERASE II TRANSCRIPTION SUBUNIT 13"/>
    <property type="match status" value="1"/>
</dbReference>
<keyword evidence="3" id="KW-1185">Reference proteome</keyword>
<feature type="region of interest" description="Disordered" evidence="1">
    <location>
        <begin position="818"/>
        <end position="851"/>
    </location>
</feature>
<protein>
    <submittedName>
        <fullName evidence="2">Uncharacterized protein</fullName>
    </submittedName>
</protein>
<proteinExistence type="predicted"/>
<feature type="compositionally biased region" description="Low complexity" evidence="1">
    <location>
        <begin position="770"/>
        <end position="800"/>
    </location>
</feature>
<dbReference type="VEuPathDB" id="FungiDB:CC1G_14709"/>
<dbReference type="EMBL" id="AACS02000005">
    <property type="protein sequence ID" value="EFI27786.1"/>
    <property type="molecule type" value="Genomic_DNA"/>
</dbReference>
<dbReference type="OMA" id="FYPRKEF"/>
<feature type="compositionally biased region" description="Basic and acidic residues" evidence="1">
    <location>
        <begin position="911"/>
        <end position="922"/>
    </location>
</feature>
<feature type="region of interest" description="Disordered" evidence="1">
    <location>
        <begin position="291"/>
        <end position="366"/>
    </location>
</feature>
<feature type="region of interest" description="Disordered" evidence="1">
    <location>
        <begin position="908"/>
        <end position="940"/>
    </location>
</feature>
<feature type="compositionally biased region" description="Low complexity" evidence="1">
    <location>
        <begin position="923"/>
        <end position="940"/>
    </location>
</feature>
<gene>
    <name evidence="2" type="ORF">CC1G_14709</name>
</gene>
<accession>D6RMT4</accession>
<sequence>MPITSTTSSPPEGFIPRKEFLRDQHPRQPNSFALLALSSSNFIRLYSFGQQVEANLRRLFENHGVPIATREDTHHGLYEFSLDGKPWANPKSVATEKLLVDIFAIIYQAGYSFLSSIDYGREHDDRLAMVFSKPSATPEASRTGTPLPPGGSPFLGANTTVESLPKPTTTEKRVPFALSFASTTLMRVIAPPLHLTPAILQAVRAAWPRGVVYEQKVGENSFEFKLKGYKWFEQDNFASDSLQCILSLLTSLDAHSFTLLTSLSLTNRSKVKDLWIFTGLVSDSTSSHEETSFSLEHSESHRSMQHRRQVSEPPALPTQSGSQPHGHTRAATEDMSQFHRQPSPPTTSLSQGPHLLRKPAPRAQVPVSVIQENDPDVDDDAEMPGGYDVPVNNRVNLPSVISNGQENMTGVGAGGYQYPPFDPNFRVQSVKDRPKTPPLLSVSSSPSTSPQRSPHRHETGGSGSRSPSRSGSQSGGGSPNAQGAITPSVIPPLLGGNAFKGDSDEMYRNSTLSTQTGSSDISSEIPIKWTGAVGGERPANRHKVPGGWQGTSSPIDEEDDPFANTTVNSRWNFPMNSPKPEDGGEQEKASTPIHETSSRVESPEILTTRGLRRSEAALVGVIAATSLSPSSGDGSGPSTPPRHSDGLRNSASRNSGRSVSATPVPPHVQTPPMKSSSSLGSSSGHGQGKEKDGKEPRESRKLVKPNTNSANSGASSGGGQGWVLVNVEGQTSSGSRTATPQMASHTPAFVSGSAGDTGGSIPTPIANLHATTLNTPPSSTSAAAPAPSSASPNTNSPSPVTAEMRAKAIVIVDALETSKGKKAESIASTDTKDTEGKSGSMSGVRRFFSLNKKNSRRKLSLTATTTAAGRTTHARSPSLSAVEGTISEKIEEEEGRDGELRAVTPKRPKERMRTFSSDKTDETTTTNHTTTTTTTTTHTSTTNCCNNDNDNRLTPTTSTTVNPTTIPRSLFRDRLRRFGTPQVSRREDRRKSID</sequence>
<feature type="compositionally biased region" description="Polar residues" evidence="1">
    <location>
        <begin position="647"/>
        <end position="661"/>
    </location>
</feature>
<feature type="compositionally biased region" description="Polar residues" evidence="1">
    <location>
        <begin position="728"/>
        <end position="744"/>
    </location>
</feature>
<organism evidence="2 3">
    <name type="scientific">Coprinopsis cinerea (strain Okayama-7 / 130 / ATCC MYA-4618 / FGSC 9003)</name>
    <name type="common">Inky cap fungus</name>
    <name type="synonym">Hormographiella aspergillata</name>
    <dbReference type="NCBI Taxonomy" id="240176"/>
    <lineage>
        <taxon>Eukaryota</taxon>
        <taxon>Fungi</taxon>
        <taxon>Dikarya</taxon>
        <taxon>Basidiomycota</taxon>
        <taxon>Agaricomycotina</taxon>
        <taxon>Agaricomycetes</taxon>
        <taxon>Agaricomycetidae</taxon>
        <taxon>Agaricales</taxon>
        <taxon>Agaricineae</taxon>
        <taxon>Psathyrellaceae</taxon>
        <taxon>Coprinopsis</taxon>
    </lineage>
</organism>
<feature type="compositionally biased region" description="Polar residues" evidence="1">
    <location>
        <begin position="334"/>
        <end position="351"/>
    </location>
</feature>
<dbReference type="Proteomes" id="UP000001861">
    <property type="component" value="Unassembled WGS sequence"/>
</dbReference>